<proteinExistence type="inferred from homology"/>
<keyword evidence="4 7" id="KW-1133">Transmembrane helix</keyword>
<dbReference type="PANTHER" id="PTHR42948">
    <property type="entry name" value="TRANSPORTER"/>
    <property type="match status" value="1"/>
</dbReference>
<name>A0ABD6AL03_9EURY</name>
<dbReference type="PROSITE" id="PS00610">
    <property type="entry name" value="NA_NEUROTRAN_SYMP_1"/>
    <property type="match status" value="1"/>
</dbReference>
<feature type="transmembrane region" description="Helical" evidence="7">
    <location>
        <begin position="248"/>
        <end position="270"/>
    </location>
</feature>
<keyword evidence="9" id="KW-1185">Reference proteome</keyword>
<evidence type="ECO:0000313" key="9">
    <source>
        <dbReference type="Proteomes" id="UP001596545"/>
    </source>
</evidence>
<feature type="transmembrane region" description="Helical" evidence="7">
    <location>
        <begin position="134"/>
        <end position="157"/>
    </location>
</feature>
<reference evidence="8 9" key="1">
    <citation type="journal article" date="2019" name="Int. J. Syst. Evol. Microbiol.">
        <title>The Global Catalogue of Microorganisms (GCM) 10K type strain sequencing project: providing services to taxonomists for standard genome sequencing and annotation.</title>
        <authorList>
            <consortium name="The Broad Institute Genomics Platform"/>
            <consortium name="The Broad Institute Genome Sequencing Center for Infectious Disease"/>
            <person name="Wu L."/>
            <person name="Ma J."/>
        </authorList>
    </citation>
    <scope>NUCLEOTIDE SEQUENCE [LARGE SCALE GENOMIC DNA]</scope>
    <source>
        <strain evidence="8 9">CGMCC 1.12554</strain>
    </source>
</reference>
<dbReference type="GO" id="GO:0015293">
    <property type="term" value="F:symporter activity"/>
    <property type="evidence" value="ECO:0007669"/>
    <property type="project" value="UniProtKB-KW"/>
</dbReference>
<dbReference type="NCBIfam" id="NF037979">
    <property type="entry name" value="Na_transp"/>
    <property type="match status" value="1"/>
</dbReference>
<evidence type="ECO:0000256" key="5">
    <source>
        <dbReference type="ARBA" id="ARBA00023136"/>
    </source>
</evidence>
<feature type="transmembrane region" description="Helical" evidence="7">
    <location>
        <begin position="304"/>
        <end position="327"/>
    </location>
</feature>
<dbReference type="SUPFAM" id="SSF161070">
    <property type="entry name" value="SNF-like"/>
    <property type="match status" value="1"/>
</dbReference>
<feature type="transmembrane region" description="Helical" evidence="7">
    <location>
        <begin position="339"/>
        <end position="358"/>
    </location>
</feature>
<accession>A0ABD6AL03</accession>
<feature type="transmembrane region" description="Helical" evidence="7">
    <location>
        <begin position="86"/>
        <end position="114"/>
    </location>
</feature>
<organism evidence="8 9">
    <name type="scientific">Halorubrum rutilum</name>
    <dbReference type="NCBI Taxonomy" id="1364933"/>
    <lineage>
        <taxon>Archaea</taxon>
        <taxon>Methanobacteriati</taxon>
        <taxon>Methanobacteriota</taxon>
        <taxon>Stenosarchaea group</taxon>
        <taxon>Halobacteria</taxon>
        <taxon>Halobacteriales</taxon>
        <taxon>Haloferacaceae</taxon>
        <taxon>Halorubrum</taxon>
    </lineage>
</organism>
<evidence type="ECO:0000256" key="3">
    <source>
        <dbReference type="ARBA" id="ARBA00022692"/>
    </source>
</evidence>
<dbReference type="Pfam" id="PF00209">
    <property type="entry name" value="SNF"/>
    <property type="match status" value="2"/>
</dbReference>
<dbReference type="PANTHER" id="PTHR42948:SF1">
    <property type="entry name" value="TRANSPORTER"/>
    <property type="match status" value="1"/>
</dbReference>
<dbReference type="PROSITE" id="PS50267">
    <property type="entry name" value="NA_NEUROTRAN_SYMP_3"/>
    <property type="match status" value="1"/>
</dbReference>
<comment type="similarity">
    <text evidence="6">Belongs to the sodium:neurotransmitter symporter (SNF) (TC 2.A.22) family.</text>
</comment>
<comment type="caution">
    <text evidence="8">The sequence shown here is derived from an EMBL/GenBank/DDBJ whole genome shotgun (WGS) entry which is preliminary data.</text>
</comment>
<protein>
    <recommendedName>
        <fullName evidence="6">Transporter</fullName>
    </recommendedName>
</protein>
<dbReference type="InterPro" id="IPR047218">
    <property type="entry name" value="YocR/YhdH-like"/>
</dbReference>
<dbReference type="PRINTS" id="PR00176">
    <property type="entry name" value="NANEUSMPORT"/>
</dbReference>
<evidence type="ECO:0000256" key="7">
    <source>
        <dbReference type="SAM" id="Phobius"/>
    </source>
</evidence>
<keyword evidence="6" id="KW-0769">Symport</keyword>
<evidence type="ECO:0000256" key="4">
    <source>
        <dbReference type="ARBA" id="ARBA00022989"/>
    </source>
</evidence>
<keyword evidence="5 7" id="KW-0472">Membrane</keyword>
<evidence type="ECO:0000313" key="8">
    <source>
        <dbReference type="EMBL" id="MFC7324930.1"/>
    </source>
</evidence>
<dbReference type="InterPro" id="IPR037272">
    <property type="entry name" value="SNS_sf"/>
</dbReference>
<gene>
    <name evidence="8" type="ORF">ACFQMF_10095</name>
</gene>
<dbReference type="GO" id="GO:0016020">
    <property type="term" value="C:membrane"/>
    <property type="evidence" value="ECO:0007669"/>
    <property type="project" value="UniProtKB-SubCell"/>
</dbReference>
<feature type="transmembrane region" description="Helical" evidence="7">
    <location>
        <begin position="40"/>
        <end position="65"/>
    </location>
</feature>
<evidence type="ECO:0000256" key="2">
    <source>
        <dbReference type="ARBA" id="ARBA00022448"/>
    </source>
</evidence>
<feature type="transmembrane region" description="Helical" evidence="7">
    <location>
        <begin position="7"/>
        <end position="28"/>
    </location>
</feature>
<dbReference type="CDD" id="cd10336">
    <property type="entry name" value="SLC6sbd_Tyt1-Like"/>
    <property type="match status" value="1"/>
</dbReference>
<feature type="transmembrane region" description="Helical" evidence="7">
    <location>
        <begin position="169"/>
        <end position="196"/>
    </location>
</feature>
<dbReference type="InterPro" id="IPR000175">
    <property type="entry name" value="Na/ntran_symport"/>
</dbReference>
<keyword evidence="2 6" id="KW-0813">Transport</keyword>
<dbReference type="RefSeq" id="WP_256409124.1">
    <property type="nucleotide sequence ID" value="NZ_JANHDN010000004.1"/>
</dbReference>
<feature type="transmembrane region" description="Helical" evidence="7">
    <location>
        <begin position="409"/>
        <end position="434"/>
    </location>
</feature>
<evidence type="ECO:0000256" key="1">
    <source>
        <dbReference type="ARBA" id="ARBA00004141"/>
    </source>
</evidence>
<feature type="transmembrane region" description="Helical" evidence="7">
    <location>
        <begin position="370"/>
        <end position="389"/>
    </location>
</feature>
<keyword evidence="3 6" id="KW-0812">Transmembrane</keyword>
<dbReference type="Proteomes" id="UP001596545">
    <property type="component" value="Unassembled WGS sequence"/>
</dbReference>
<comment type="subcellular location">
    <subcellularLocation>
        <location evidence="1">Membrane</location>
        <topology evidence="1">Multi-pass membrane protein</topology>
    </subcellularLocation>
</comment>
<evidence type="ECO:0000256" key="6">
    <source>
        <dbReference type="RuleBase" id="RU003732"/>
    </source>
</evidence>
<feature type="transmembrane region" description="Helical" evidence="7">
    <location>
        <begin position="216"/>
        <end position="236"/>
    </location>
</feature>
<dbReference type="AlphaFoldDB" id="A0ABD6AL03"/>
<dbReference type="EMBL" id="JBHTBL010000008">
    <property type="protein sequence ID" value="MFC7324930.1"/>
    <property type="molecule type" value="Genomic_DNA"/>
</dbReference>
<sequence length="441" mass="45954">MVQRESWATRAGFILAAAGSAVGLGNVWRFPFLTAESGGAAFLVAYLLLVVGVGLPLVLAEFVIGRRSNRNVIGAFEALGRSNWRFIGGLGALAGFVILSYYSVVGGWVIQYIIASVTGAYTSDPAAYFESVSVGANAIAFDALFMAFVAGIVVLGVRNGLERAAKFMIPSVVVLLVLLAGYGATLEGAAEGYAFYLSPDVSTLFGDALALLPDAAGQAFFTLSLGMGVMVTYASYLGEDRSLLNDGLIILVVDTSIALLAGLAIFPFLFSQGVDPGTGGPGTVFVALGTAFAEFPAGRAVGTVFYVALFMAAVTSAFSILEVIVAYVTETFDVDRKPATAGVAVAIFLLGIPTAIDLRYLTAYDVLANQVLLIGGGLLLAVFVGWAYAAEGTEELRTGMRGGDALGAVWIWLLRVPIVLILLYVLYFGVLATVDAMGAAL</sequence>